<comment type="caution">
    <text evidence="2">The sequence shown here is derived from an EMBL/GenBank/DDBJ whole genome shotgun (WGS) entry which is preliminary data.</text>
</comment>
<name>A0ABR1AFA0_POLSC</name>
<evidence type="ECO:0000256" key="1">
    <source>
        <dbReference type="SAM" id="MobiDB-lite"/>
    </source>
</evidence>
<protein>
    <submittedName>
        <fullName evidence="2">Uncharacterized protein</fullName>
    </submittedName>
</protein>
<evidence type="ECO:0000313" key="2">
    <source>
        <dbReference type="EMBL" id="KAK6618179.1"/>
    </source>
</evidence>
<dbReference type="EMBL" id="JAWJWF010000050">
    <property type="protein sequence ID" value="KAK6618179.1"/>
    <property type="molecule type" value="Genomic_DNA"/>
</dbReference>
<organism evidence="2 3">
    <name type="scientific">Polyplax serrata</name>
    <name type="common">Common mouse louse</name>
    <dbReference type="NCBI Taxonomy" id="468196"/>
    <lineage>
        <taxon>Eukaryota</taxon>
        <taxon>Metazoa</taxon>
        <taxon>Ecdysozoa</taxon>
        <taxon>Arthropoda</taxon>
        <taxon>Hexapoda</taxon>
        <taxon>Insecta</taxon>
        <taxon>Pterygota</taxon>
        <taxon>Neoptera</taxon>
        <taxon>Paraneoptera</taxon>
        <taxon>Psocodea</taxon>
        <taxon>Troctomorpha</taxon>
        <taxon>Phthiraptera</taxon>
        <taxon>Anoplura</taxon>
        <taxon>Polyplacidae</taxon>
        <taxon>Polyplax</taxon>
    </lineage>
</organism>
<accession>A0ABR1AFA0</accession>
<proteinExistence type="predicted"/>
<sequence length="87" mass="9871">MANTCHDTYLISNPKKEFVYHRQKKHKNINESGRGEKPEGIGGVDSGIDLLESLQLHNTSRQGVSTIPGPQRLRPAFYLQGKRLERK</sequence>
<dbReference type="Proteomes" id="UP001359485">
    <property type="component" value="Unassembled WGS sequence"/>
</dbReference>
<keyword evidence="3" id="KW-1185">Reference proteome</keyword>
<evidence type="ECO:0000313" key="3">
    <source>
        <dbReference type="Proteomes" id="UP001359485"/>
    </source>
</evidence>
<feature type="region of interest" description="Disordered" evidence="1">
    <location>
        <begin position="20"/>
        <end position="44"/>
    </location>
</feature>
<reference evidence="2 3" key="1">
    <citation type="submission" date="2023-09" db="EMBL/GenBank/DDBJ databases">
        <title>Genomes of two closely related lineages of the louse Polyplax serrata with different host specificities.</title>
        <authorList>
            <person name="Martinu J."/>
            <person name="Tarabai H."/>
            <person name="Stefka J."/>
            <person name="Hypsa V."/>
        </authorList>
    </citation>
    <scope>NUCLEOTIDE SEQUENCE [LARGE SCALE GENOMIC DNA]</scope>
    <source>
        <strain evidence="2">98ZLc_SE</strain>
    </source>
</reference>
<gene>
    <name evidence="2" type="ORF">RUM44_002630</name>
</gene>